<dbReference type="EMBL" id="KB822718">
    <property type="protein sequence ID" value="ETN42514.1"/>
    <property type="molecule type" value="Genomic_DNA"/>
</dbReference>
<reference evidence="2 3" key="1">
    <citation type="submission" date="2013-03" db="EMBL/GenBank/DDBJ databases">
        <title>The Genome Sequence of Phialophora europaea CBS 101466.</title>
        <authorList>
            <consortium name="The Broad Institute Genomics Platform"/>
            <person name="Cuomo C."/>
            <person name="de Hoog S."/>
            <person name="Gorbushina A."/>
            <person name="Walker B."/>
            <person name="Young S.K."/>
            <person name="Zeng Q."/>
            <person name="Gargeya S."/>
            <person name="Fitzgerald M."/>
            <person name="Haas B."/>
            <person name="Abouelleil A."/>
            <person name="Allen A.W."/>
            <person name="Alvarado L."/>
            <person name="Arachchi H.M."/>
            <person name="Berlin A.M."/>
            <person name="Chapman S.B."/>
            <person name="Gainer-Dewar J."/>
            <person name="Goldberg J."/>
            <person name="Griggs A."/>
            <person name="Gujja S."/>
            <person name="Hansen M."/>
            <person name="Howarth C."/>
            <person name="Imamovic A."/>
            <person name="Ireland A."/>
            <person name="Larimer J."/>
            <person name="McCowan C."/>
            <person name="Murphy C."/>
            <person name="Pearson M."/>
            <person name="Poon T.W."/>
            <person name="Priest M."/>
            <person name="Roberts A."/>
            <person name="Saif S."/>
            <person name="Shea T."/>
            <person name="Sisk P."/>
            <person name="Sykes S."/>
            <person name="Wortman J."/>
            <person name="Nusbaum C."/>
            <person name="Birren B."/>
        </authorList>
    </citation>
    <scope>NUCLEOTIDE SEQUENCE [LARGE SCALE GENOMIC DNA]</scope>
    <source>
        <strain evidence="2 3">CBS 101466</strain>
    </source>
</reference>
<sequence length="571" mass="64017">MALLIPNGFFTLWLLTYLTSFGGSSIPPSSASASASNHNHIFNALHSTLRQWDESLHHNGVSFFLATIPAGTRLYHGRGDTELLGDGVMEWLALEPEHASNFAVRVERNGSEPDLSPKWGWTWQQVQVQEQEPSQGQDWVHGRGPAAMGEEMRLVPLHALSSSAAGGCASEASSADQRLLLGQPQPRPPPQNDYKLYPGYLHTYTATRDLRLLYIDGQSAAKSPIGTLSSQDLILLRHSSKRPKGLFGESARARGLCELAANEWGRSIDGVVRMEHGFEVIACDFGVVRRMGVVEKWRLGLDFWHFLTAVADRYGGVGDGRVRVRTERFVSVYADPEMGRLWQDSEDGVLPNISRISDTAAERVAGQVRELVMSGRLPGEVEENGRRQEVDWREISDLYVTRYARRLQYLSEREAWASAEARANATQAVYGVYLDGADYETHDSRPAIQRCTEAFIPPAQLDLPWEEQSMAQQSVTNVACEICTVLYSVMTILAGDFEEQQMRLDGLKEWLQWPAFKVCDEGRGCRVDEVCFVAIWPWGGKEDHEEPRCWDREALARRTGLGGYWRMGEAR</sequence>
<dbReference type="AlphaFoldDB" id="W2S3J9"/>
<evidence type="ECO:0000256" key="1">
    <source>
        <dbReference type="SAM" id="SignalP"/>
    </source>
</evidence>
<proteinExistence type="predicted"/>
<dbReference type="eggNOG" id="ENOG502QRJE">
    <property type="taxonomic scope" value="Eukaryota"/>
</dbReference>
<feature type="signal peptide" evidence="1">
    <location>
        <begin position="1"/>
        <end position="25"/>
    </location>
</feature>
<name>W2S3J9_CYPE1</name>
<dbReference type="InterPro" id="IPR038921">
    <property type="entry name" value="YOR389W-like"/>
</dbReference>
<dbReference type="RefSeq" id="XP_008714250.1">
    <property type="nucleotide sequence ID" value="XM_008716028.1"/>
</dbReference>
<evidence type="ECO:0000313" key="2">
    <source>
        <dbReference type="EMBL" id="ETN42514.1"/>
    </source>
</evidence>
<dbReference type="InParanoid" id="W2S3J9"/>
<feature type="chain" id="PRO_5004824065" evidence="1">
    <location>
        <begin position="26"/>
        <end position="571"/>
    </location>
</feature>
<dbReference type="VEuPathDB" id="FungiDB:HMPREF1541_01671"/>
<keyword evidence="1" id="KW-0732">Signal</keyword>
<dbReference type="Proteomes" id="UP000030752">
    <property type="component" value="Unassembled WGS sequence"/>
</dbReference>
<accession>W2S3J9</accession>
<dbReference type="PANTHER" id="PTHR35204">
    <property type="entry name" value="YALI0A21131P"/>
    <property type="match status" value="1"/>
</dbReference>
<dbReference type="OrthoDB" id="4161438at2759"/>
<dbReference type="GeneID" id="19969010"/>
<dbReference type="STRING" id="1220924.W2S3J9"/>
<evidence type="ECO:0000313" key="3">
    <source>
        <dbReference type="Proteomes" id="UP000030752"/>
    </source>
</evidence>
<organism evidence="2 3">
    <name type="scientific">Cyphellophora europaea (strain CBS 101466)</name>
    <name type="common">Phialophora europaea</name>
    <dbReference type="NCBI Taxonomy" id="1220924"/>
    <lineage>
        <taxon>Eukaryota</taxon>
        <taxon>Fungi</taxon>
        <taxon>Dikarya</taxon>
        <taxon>Ascomycota</taxon>
        <taxon>Pezizomycotina</taxon>
        <taxon>Eurotiomycetes</taxon>
        <taxon>Chaetothyriomycetidae</taxon>
        <taxon>Chaetothyriales</taxon>
        <taxon>Cyphellophoraceae</taxon>
        <taxon>Cyphellophora</taxon>
    </lineage>
</organism>
<keyword evidence="3" id="KW-1185">Reference proteome</keyword>
<gene>
    <name evidence="2" type="ORF">HMPREF1541_01671</name>
</gene>
<protein>
    <submittedName>
        <fullName evidence="2">Uncharacterized protein</fullName>
    </submittedName>
</protein>
<dbReference type="PANTHER" id="PTHR35204:SF1">
    <property type="entry name" value="ENTEROTOXIN"/>
    <property type="match status" value="1"/>
</dbReference>
<dbReference type="HOGENOM" id="CLU_017366_2_0_1"/>